<dbReference type="EMBL" id="BPLQ01013502">
    <property type="protein sequence ID" value="GIY72582.1"/>
    <property type="molecule type" value="Genomic_DNA"/>
</dbReference>
<evidence type="ECO:0000313" key="2">
    <source>
        <dbReference type="Proteomes" id="UP001054837"/>
    </source>
</evidence>
<organism evidence="1 2">
    <name type="scientific">Caerostris darwini</name>
    <dbReference type="NCBI Taxonomy" id="1538125"/>
    <lineage>
        <taxon>Eukaryota</taxon>
        <taxon>Metazoa</taxon>
        <taxon>Ecdysozoa</taxon>
        <taxon>Arthropoda</taxon>
        <taxon>Chelicerata</taxon>
        <taxon>Arachnida</taxon>
        <taxon>Araneae</taxon>
        <taxon>Araneomorphae</taxon>
        <taxon>Entelegynae</taxon>
        <taxon>Araneoidea</taxon>
        <taxon>Araneidae</taxon>
        <taxon>Caerostris</taxon>
    </lineage>
</organism>
<gene>
    <name evidence="1" type="ORF">CDAR_269541</name>
</gene>
<proteinExistence type="predicted"/>
<comment type="caution">
    <text evidence="1">The sequence shown here is derived from an EMBL/GenBank/DDBJ whole genome shotgun (WGS) entry which is preliminary data.</text>
</comment>
<protein>
    <submittedName>
        <fullName evidence="1">Uncharacterized protein</fullName>
    </submittedName>
</protein>
<reference evidence="1 2" key="1">
    <citation type="submission" date="2021-06" db="EMBL/GenBank/DDBJ databases">
        <title>Caerostris darwini draft genome.</title>
        <authorList>
            <person name="Kono N."/>
            <person name="Arakawa K."/>
        </authorList>
    </citation>
    <scope>NUCLEOTIDE SEQUENCE [LARGE SCALE GENOMIC DNA]</scope>
</reference>
<keyword evidence="2" id="KW-1185">Reference proteome</keyword>
<name>A0AAV4VQQ3_9ARAC</name>
<sequence length="257" mass="28756">MGNKPSQEAKGIHPTHCIQQRDFSKRSWLKKNKMVNLVIVHSSSVCGTRSASKDEARKKELLCPLEELAGGERFLYLLINDFCAASDSFLSFAGSGLQPANDKKESLAAQRSFISKYGNLSAPASSSSGHKSSFFRASSFEADCVPKKNKGLLSSPSYFFPAMIVSRNPSVGCSARGESLYLLSTWLITRLQKGLNSYLRIRFGEDQKAATSRSAINGKCIKHQKKYDYFMIKYREILLGIRFYPGEFAGFLWREMI</sequence>
<dbReference type="AlphaFoldDB" id="A0AAV4VQQ3"/>
<accession>A0AAV4VQQ3</accession>
<evidence type="ECO:0000313" key="1">
    <source>
        <dbReference type="EMBL" id="GIY72582.1"/>
    </source>
</evidence>
<dbReference type="Proteomes" id="UP001054837">
    <property type="component" value="Unassembled WGS sequence"/>
</dbReference>